<protein>
    <recommendedName>
        <fullName evidence="3">DUF465 domain-containing protein</fullName>
    </recommendedName>
</protein>
<dbReference type="STRING" id="247633.GP2143_15116"/>
<dbReference type="EMBL" id="AAVT01000001">
    <property type="protein sequence ID" value="EAW32597.1"/>
    <property type="molecule type" value="Genomic_DNA"/>
</dbReference>
<reference evidence="1 2" key="1">
    <citation type="journal article" date="2010" name="J. Bacteriol.">
        <title>Genome sequence of the oligotrophic marine Gammaproteobacterium HTCC2143, isolated from the Oregon Coast.</title>
        <authorList>
            <person name="Oh H.M."/>
            <person name="Kang I."/>
            <person name="Ferriera S."/>
            <person name="Giovannoni S.J."/>
            <person name="Cho J.C."/>
        </authorList>
    </citation>
    <scope>NUCLEOTIDE SEQUENCE [LARGE SCALE GENOMIC DNA]</scope>
    <source>
        <strain evidence="1 2">HTCC2143</strain>
    </source>
</reference>
<evidence type="ECO:0000313" key="1">
    <source>
        <dbReference type="EMBL" id="EAW32597.1"/>
    </source>
</evidence>
<dbReference type="InterPro" id="IPR038444">
    <property type="entry name" value="DUF465_sf"/>
</dbReference>
<dbReference type="Pfam" id="PF04325">
    <property type="entry name" value="DUF465"/>
    <property type="match status" value="1"/>
</dbReference>
<dbReference type="AlphaFoldDB" id="A0Y8Z3"/>
<evidence type="ECO:0008006" key="3">
    <source>
        <dbReference type="Google" id="ProtNLM"/>
    </source>
</evidence>
<dbReference type="InterPro" id="IPR007420">
    <property type="entry name" value="DUF465"/>
</dbReference>
<name>A0Y8Z3_9GAMM</name>
<gene>
    <name evidence="1" type="ORF">GP2143_15116</name>
</gene>
<evidence type="ECO:0000313" key="2">
    <source>
        <dbReference type="Proteomes" id="UP000004931"/>
    </source>
</evidence>
<organism evidence="1 2">
    <name type="scientific">marine gamma proteobacterium HTCC2143</name>
    <dbReference type="NCBI Taxonomy" id="247633"/>
    <lineage>
        <taxon>Bacteria</taxon>
        <taxon>Pseudomonadati</taxon>
        <taxon>Pseudomonadota</taxon>
        <taxon>Gammaproteobacteria</taxon>
        <taxon>Cellvibrionales</taxon>
        <taxon>Spongiibacteraceae</taxon>
        <taxon>BD1-7 clade</taxon>
    </lineage>
</organism>
<proteinExistence type="predicted"/>
<dbReference type="eggNOG" id="ENOG50340F2">
    <property type="taxonomic scope" value="Bacteria"/>
</dbReference>
<keyword evidence="2" id="KW-1185">Reference proteome</keyword>
<sequence length="68" mass="8158">MENTDIPSLSFQLFQLQTEHRMLDTEISNLQQLPYLDQLKLQRMKRQKLRLKQNIEHIKAQLIPDLNA</sequence>
<comment type="caution">
    <text evidence="1">The sequence shown here is derived from an EMBL/GenBank/DDBJ whole genome shotgun (WGS) entry which is preliminary data.</text>
</comment>
<dbReference type="OrthoDB" id="5740594at2"/>
<dbReference type="Proteomes" id="UP000004931">
    <property type="component" value="Unassembled WGS sequence"/>
</dbReference>
<accession>A0Y8Z3</accession>
<dbReference type="Gene3D" id="6.10.280.50">
    <property type="match status" value="1"/>
</dbReference>